<dbReference type="EMBL" id="JAINUG010000281">
    <property type="protein sequence ID" value="KAJ8384007.1"/>
    <property type="molecule type" value="Genomic_DNA"/>
</dbReference>
<evidence type="ECO:0000313" key="2">
    <source>
        <dbReference type="EMBL" id="KAJ8384007.1"/>
    </source>
</evidence>
<comment type="caution">
    <text evidence="2">The sequence shown here is derived from an EMBL/GenBank/DDBJ whole genome shotgun (WGS) entry which is preliminary data.</text>
</comment>
<keyword evidence="1" id="KW-0472">Membrane</keyword>
<keyword evidence="3" id="KW-1185">Reference proteome</keyword>
<name>A0AAD7RHH0_9TELE</name>
<evidence type="ECO:0000256" key="1">
    <source>
        <dbReference type="SAM" id="Phobius"/>
    </source>
</evidence>
<dbReference type="AlphaFoldDB" id="A0AAD7RHH0"/>
<protein>
    <submittedName>
        <fullName evidence="2">Uncharacterized protein</fullName>
    </submittedName>
</protein>
<accession>A0AAD7RHH0</accession>
<organism evidence="2 3">
    <name type="scientific">Aldrovandia affinis</name>
    <dbReference type="NCBI Taxonomy" id="143900"/>
    <lineage>
        <taxon>Eukaryota</taxon>
        <taxon>Metazoa</taxon>
        <taxon>Chordata</taxon>
        <taxon>Craniata</taxon>
        <taxon>Vertebrata</taxon>
        <taxon>Euteleostomi</taxon>
        <taxon>Actinopterygii</taxon>
        <taxon>Neopterygii</taxon>
        <taxon>Teleostei</taxon>
        <taxon>Notacanthiformes</taxon>
        <taxon>Halosauridae</taxon>
        <taxon>Aldrovandia</taxon>
    </lineage>
</organism>
<feature type="transmembrane region" description="Helical" evidence="1">
    <location>
        <begin position="74"/>
        <end position="95"/>
    </location>
</feature>
<sequence length="127" mass="14100">MVSGTVLGSVVGHWAPLEQMGGSVRPPNWDQWPLCNRPPRTLRLQPAGGGGGSVEKSKLLCFCQCMNTYLCNKLVLLTVNCSSICLFCPLQNIYIFPSLHKMKFLRLALACLQRCLFVFSLLIIDLV</sequence>
<evidence type="ECO:0000313" key="3">
    <source>
        <dbReference type="Proteomes" id="UP001221898"/>
    </source>
</evidence>
<reference evidence="2" key="1">
    <citation type="journal article" date="2023" name="Science">
        <title>Genome structures resolve the early diversification of teleost fishes.</title>
        <authorList>
            <person name="Parey E."/>
            <person name="Louis A."/>
            <person name="Montfort J."/>
            <person name="Bouchez O."/>
            <person name="Roques C."/>
            <person name="Iampietro C."/>
            <person name="Lluch J."/>
            <person name="Castinel A."/>
            <person name="Donnadieu C."/>
            <person name="Desvignes T."/>
            <person name="Floi Bucao C."/>
            <person name="Jouanno E."/>
            <person name="Wen M."/>
            <person name="Mejri S."/>
            <person name="Dirks R."/>
            <person name="Jansen H."/>
            <person name="Henkel C."/>
            <person name="Chen W.J."/>
            <person name="Zahm M."/>
            <person name="Cabau C."/>
            <person name="Klopp C."/>
            <person name="Thompson A.W."/>
            <person name="Robinson-Rechavi M."/>
            <person name="Braasch I."/>
            <person name="Lecointre G."/>
            <person name="Bobe J."/>
            <person name="Postlethwait J.H."/>
            <person name="Berthelot C."/>
            <person name="Roest Crollius H."/>
            <person name="Guiguen Y."/>
        </authorList>
    </citation>
    <scope>NUCLEOTIDE SEQUENCE</scope>
    <source>
        <strain evidence="2">NC1722</strain>
    </source>
</reference>
<dbReference type="Proteomes" id="UP001221898">
    <property type="component" value="Unassembled WGS sequence"/>
</dbReference>
<gene>
    <name evidence="2" type="ORF">AAFF_G00212510</name>
</gene>
<keyword evidence="1" id="KW-1133">Transmembrane helix</keyword>
<proteinExistence type="predicted"/>
<keyword evidence="1" id="KW-0812">Transmembrane</keyword>